<proteinExistence type="predicted"/>
<dbReference type="InterPro" id="IPR057727">
    <property type="entry name" value="WCX_dom"/>
</dbReference>
<dbReference type="PANTHER" id="PTHR34580:SF1">
    <property type="entry name" value="PROTEIN PAFC"/>
    <property type="match status" value="1"/>
</dbReference>
<protein>
    <submittedName>
        <fullName evidence="2">Probable transcription regulator Cj0571</fullName>
    </submittedName>
</protein>
<sequence length="328" mass="38590">MSQKKINNIFQLMRLFVENKMICQNGNILNRQGIIIDHVDNLGYDIRTLRRYLDDISKLYSHIIKIKKSPTHCYKLESASEIFHTFLSHTEDVSWLVQLIYQSDKNLLSQLAEDTKERLENISKSEKDVFLFQNPPSDELIKESRQAIFNRLKLAIKNNEYRNIYYSYNKEVFIKDAQCLKLLFMDTNWYVAIASKERGFLLLRLAFISKVEYATKESYQPSQIKKYSEHLKNIQNPMTLFGVKVQKAHLLASPKVAKYFKADMKKFLSSQTFVNENPDGTVEFTLDYTQPLEILPFIKKWLPDVKIISPQSLQDEMSEDLKQYLKIV</sequence>
<dbReference type="InterPro" id="IPR051534">
    <property type="entry name" value="CBASS_pafABC_assoc_protein"/>
</dbReference>
<dbReference type="Pfam" id="PF25583">
    <property type="entry name" value="WCX"/>
    <property type="match status" value="1"/>
</dbReference>
<name>A0A1W1BQR9_9ZZZZ</name>
<accession>A0A1W1BQR9</accession>
<feature type="domain" description="WCX" evidence="1">
    <location>
        <begin position="246"/>
        <end position="325"/>
    </location>
</feature>
<dbReference type="EMBL" id="FPHE01000065">
    <property type="protein sequence ID" value="SFV55827.1"/>
    <property type="molecule type" value="Genomic_DNA"/>
</dbReference>
<evidence type="ECO:0000259" key="1">
    <source>
        <dbReference type="Pfam" id="PF25583"/>
    </source>
</evidence>
<dbReference type="AlphaFoldDB" id="A0A1W1BQR9"/>
<organism evidence="2">
    <name type="scientific">hydrothermal vent metagenome</name>
    <dbReference type="NCBI Taxonomy" id="652676"/>
    <lineage>
        <taxon>unclassified sequences</taxon>
        <taxon>metagenomes</taxon>
        <taxon>ecological metagenomes</taxon>
    </lineage>
</organism>
<dbReference type="PANTHER" id="PTHR34580">
    <property type="match status" value="1"/>
</dbReference>
<gene>
    <name evidence="2" type="ORF">MNB_SV-12-596</name>
</gene>
<reference evidence="2" key="1">
    <citation type="submission" date="2016-10" db="EMBL/GenBank/DDBJ databases">
        <authorList>
            <person name="de Groot N.N."/>
        </authorList>
    </citation>
    <scope>NUCLEOTIDE SEQUENCE</scope>
</reference>
<evidence type="ECO:0000313" key="2">
    <source>
        <dbReference type="EMBL" id="SFV55827.1"/>
    </source>
</evidence>